<gene>
    <name evidence="4" type="ORF">Rhopal_006366-T1</name>
</gene>
<dbReference type="EMBL" id="BQKY01000013">
    <property type="protein sequence ID" value="GJN93319.1"/>
    <property type="molecule type" value="Genomic_DNA"/>
</dbReference>
<dbReference type="Pfam" id="PF03171">
    <property type="entry name" value="2OG-FeII_Oxy"/>
    <property type="match status" value="1"/>
</dbReference>
<dbReference type="SUPFAM" id="SSF51197">
    <property type="entry name" value="Clavaminate synthase-like"/>
    <property type="match status" value="1"/>
</dbReference>
<dbReference type="InterPro" id="IPR023753">
    <property type="entry name" value="FAD/NAD-binding_dom"/>
</dbReference>
<dbReference type="Gene3D" id="2.60.120.330">
    <property type="entry name" value="B-lactam Antibiotic, Isopenicillin N Synthase, Chain"/>
    <property type="match status" value="1"/>
</dbReference>
<protein>
    <recommendedName>
        <fullName evidence="3">Fe2OG dioxygenase domain-containing protein</fullName>
    </recommendedName>
</protein>
<dbReference type="Pfam" id="PF07992">
    <property type="entry name" value="Pyr_redox_2"/>
    <property type="match status" value="1"/>
</dbReference>
<dbReference type="InterPro" id="IPR026992">
    <property type="entry name" value="DIOX_N"/>
</dbReference>
<dbReference type="PANTHER" id="PTHR42877:SF4">
    <property type="entry name" value="FAD_NAD(P)-BINDING DOMAIN-CONTAINING PROTEIN-RELATED"/>
    <property type="match status" value="1"/>
</dbReference>
<comment type="caution">
    <text evidence="4">The sequence shown here is derived from an EMBL/GenBank/DDBJ whole genome shotgun (WGS) entry which is preliminary data.</text>
</comment>
<dbReference type="GO" id="GO:0016491">
    <property type="term" value="F:oxidoreductase activity"/>
    <property type="evidence" value="ECO:0007669"/>
    <property type="project" value="InterPro"/>
</dbReference>
<evidence type="ECO:0000259" key="3">
    <source>
        <dbReference type="PROSITE" id="PS51471"/>
    </source>
</evidence>
<dbReference type="PRINTS" id="PR00682">
    <property type="entry name" value="IPNSYNTHASE"/>
</dbReference>
<dbReference type="Proteomes" id="UP001342314">
    <property type="component" value="Unassembled WGS sequence"/>
</dbReference>
<feature type="region of interest" description="Disordered" evidence="2">
    <location>
        <begin position="865"/>
        <end position="884"/>
    </location>
</feature>
<dbReference type="PROSITE" id="PS51471">
    <property type="entry name" value="FE2OG_OXY"/>
    <property type="match status" value="1"/>
</dbReference>
<evidence type="ECO:0000313" key="5">
    <source>
        <dbReference type="Proteomes" id="UP001342314"/>
    </source>
</evidence>
<dbReference type="PANTHER" id="PTHR42877">
    <property type="entry name" value="L-ORNITHINE N(5)-MONOOXYGENASE-RELATED"/>
    <property type="match status" value="1"/>
</dbReference>
<keyword evidence="5" id="KW-1185">Reference proteome</keyword>
<dbReference type="AlphaFoldDB" id="A0AAV5GVS8"/>
<proteinExistence type="inferred from homology"/>
<dbReference type="InterPro" id="IPR036188">
    <property type="entry name" value="FAD/NAD-bd_sf"/>
</dbReference>
<dbReference type="Pfam" id="PF14226">
    <property type="entry name" value="DIOX_N"/>
    <property type="match status" value="1"/>
</dbReference>
<comment type="similarity">
    <text evidence="1">Belongs to the FAD-binding monooxygenase family.</text>
</comment>
<organism evidence="4 5">
    <name type="scientific">Rhodotorula paludigena</name>
    <dbReference type="NCBI Taxonomy" id="86838"/>
    <lineage>
        <taxon>Eukaryota</taxon>
        <taxon>Fungi</taxon>
        <taxon>Dikarya</taxon>
        <taxon>Basidiomycota</taxon>
        <taxon>Pucciniomycotina</taxon>
        <taxon>Microbotryomycetes</taxon>
        <taxon>Sporidiobolales</taxon>
        <taxon>Sporidiobolaceae</taxon>
        <taxon>Rhodotorula</taxon>
    </lineage>
</organism>
<reference evidence="4 5" key="1">
    <citation type="submission" date="2021-12" db="EMBL/GenBank/DDBJ databases">
        <title>High titer production of polyol ester of fatty acids by Rhodotorula paludigena BS15 towards product separation-free biomass refinery.</title>
        <authorList>
            <person name="Mano J."/>
            <person name="Ono H."/>
            <person name="Tanaka T."/>
            <person name="Naito K."/>
            <person name="Sushida H."/>
            <person name="Ike M."/>
            <person name="Tokuyasu K."/>
            <person name="Kitaoka M."/>
        </authorList>
    </citation>
    <scope>NUCLEOTIDE SEQUENCE [LARGE SCALE GENOMIC DNA]</scope>
    <source>
        <strain evidence="4 5">BS15</strain>
    </source>
</reference>
<evidence type="ECO:0000256" key="1">
    <source>
        <dbReference type="ARBA" id="ARBA00010139"/>
    </source>
</evidence>
<name>A0AAV5GVS8_9BASI</name>
<evidence type="ECO:0000313" key="4">
    <source>
        <dbReference type="EMBL" id="GJN93319.1"/>
    </source>
</evidence>
<evidence type="ECO:0000256" key="2">
    <source>
        <dbReference type="SAM" id="MobiDB-lite"/>
    </source>
</evidence>
<dbReference type="SUPFAM" id="SSF51905">
    <property type="entry name" value="FAD/NAD(P)-binding domain"/>
    <property type="match status" value="2"/>
</dbReference>
<accession>A0AAV5GVS8</accession>
<dbReference type="InterPro" id="IPR051209">
    <property type="entry name" value="FAD-bind_Monooxygenase_sf"/>
</dbReference>
<dbReference type="InterPro" id="IPR044861">
    <property type="entry name" value="IPNS-like_FE2OG_OXY"/>
</dbReference>
<sequence length="884" mass="100431">MPSSALDIPVWERPAPTSEQLEYAELARIDLSKWPARKEELVSDLRHAVTEVGFWFVENTGISDEEVIRQHSIGNAFLDTSLDEKRKYPCDFARGNFFGFREGFRIMGDSGVKDNSEALCLPKITPSMTHEFPDFDHLEPFKPEIEAFQRKVHARVLDPLLRLLALMLELPEEYFAAAHAWERPTEDHLRYMRYIPNSKEVDEKLKDKAYLNGHTDFGILTLLFSQVVQGLQILSPDNRWLHVPYIPNTIVVNTADILSFATGGYLKSTIHRVVRPPEDQAHVQRMGLFYFSRAAHDWKTGVVAPSPVLERLGLYKATEQPAEPVSGLAGIAQAVRLQEALGKHVDFTVFERDSDVGGVWRDSTWPGTAVDVPIHLYCLYSHLNPSFSSKWAGRDEVLAYWKRIVTRHSLQDRFVFETEFIASRWDATTQTHTVTFRRVKTGETFEVVTDILVAATGALNKPIIPNVPGRDKFEGLQWHSSRWNNEVDLKGKRLAVVGNGSSGIQVIPNIVDIEGIHITQFIRSPGYFRPKVNFEYSFLQRLLFRIPGVLRLYRWKIYLEYDRNILSRGTGTWTSDLRERMTTNTVAYMKRELPEKYHDTLIPKYPMHCKRVAYDAGWLASLNRPNVELIADPIVAVDETGIITKSGRHVEVDCIAWATGFEVSETGVGLNKGVYGEDGRELREVWKEREGAYGYLGVAVPGVPNYFAVLGPNAISQSWGWTLGHNTELIARIIRGIYDQRLSSIVVKPEVMDAYNEYLGTRLEHTSLASPQCGTSWYKDPDTNKIVAPAPWGATELWTRARKIRWEDFLARRFPSPGSADDKPYIVELTSARTWTPWGLFVDWLAARLQKWLVRLMVEVEPGREEGLGRLPPGDPAAAKAVKA</sequence>
<dbReference type="Gene3D" id="3.50.50.60">
    <property type="entry name" value="FAD/NAD(P)-binding domain"/>
    <property type="match status" value="2"/>
</dbReference>
<feature type="domain" description="Fe2OG dioxygenase" evidence="3">
    <location>
        <begin position="185"/>
        <end position="294"/>
    </location>
</feature>
<dbReference type="InterPro" id="IPR005123">
    <property type="entry name" value="Oxoglu/Fe-dep_dioxygenase_dom"/>
</dbReference>
<dbReference type="InterPro" id="IPR027443">
    <property type="entry name" value="IPNS-like_sf"/>
</dbReference>